<gene>
    <name evidence="1" type="primary">WBGene00109203</name>
</gene>
<sequence length="148" mass="16781">MIVCWYMMFSLVLWWIQDGLILGSSERRRVTTHDIELSIDGAMTTILVDCPFPALGNFLLDCHGKMCTLVTDADVLTGRCKNASNVTCEAYQVTKKDENIDSAEHATTVEKIHDPSPSIAFLFLIVAIFFIIMWLYSNVLQQLVRLYV</sequence>
<dbReference type="Proteomes" id="UP000005239">
    <property type="component" value="Unassembled WGS sequence"/>
</dbReference>
<protein>
    <submittedName>
        <fullName evidence="1">Uncharacterized protein</fullName>
    </submittedName>
</protein>
<reference evidence="2" key="1">
    <citation type="journal article" date="2008" name="Nat. Genet.">
        <title>The Pristionchus pacificus genome provides a unique perspective on nematode lifestyle and parasitism.</title>
        <authorList>
            <person name="Dieterich C."/>
            <person name="Clifton S.W."/>
            <person name="Schuster L.N."/>
            <person name="Chinwalla A."/>
            <person name="Delehaunty K."/>
            <person name="Dinkelacker I."/>
            <person name="Fulton L."/>
            <person name="Fulton R."/>
            <person name="Godfrey J."/>
            <person name="Minx P."/>
            <person name="Mitreva M."/>
            <person name="Roeseler W."/>
            <person name="Tian H."/>
            <person name="Witte H."/>
            <person name="Yang S.P."/>
            <person name="Wilson R.K."/>
            <person name="Sommer R.J."/>
        </authorList>
    </citation>
    <scope>NUCLEOTIDE SEQUENCE [LARGE SCALE GENOMIC DNA]</scope>
    <source>
        <strain evidence="2">PS312</strain>
    </source>
</reference>
<organism evidence="1 2">
    <name type="scientific">Pristionchus pacificus</name>
    <name type="common">Parasitic nematode worm</name>
    <dbReference type="NCBI Taxonomy" id="54126"/>
    <lineage>
        <taxon>Eukaryota</taxon>
        <taxon>Metazoa</taxon>
        <taxon>Ecdysozoa</taxon>
        <taxon>Nematoda</taxon>
        <taxon>Chromadorea</taxon>
        <taxon>Rhabditida</taxon>
        <taxon>Rhabditina</taxon>
        <taxon>Diplogasteromorpha</taxon>
        <taxon>Diplogasteroidea</taxon>
        <taxon>Neodiplogasteridae</taxon>
        <taxon>Pristionchus</taxon>
    </lineage>
</organism>
<dbReference type="EnsemblMetazoa" id="PPA19649.1">
    <property type="protein sequence ID" value="PPA19649.1"/>
    <property type="gene ID" value="WBGene00109203"/>
</dbReference>
<keyword evidence="2" id="KW-1185">Reference proteome</keyword>
<dbReference type="AlphaFoldDB" id="A0A2A6BJR4"/>
<accession>A0A8R1UEF6</accession>
<proteinExistence type="predicted"/>
<evidence type="ECO:0000313" key="1">
    <source>
        <dbReference type="EnsemblMetazoa" id="PPA19649.1"/>
    </source>
</evidence>
<name>A0A2A6BJR4_PRIPA</name>
<evidence type="ECO:0000313" key="2">
    <source>
        <dbReference type="Proteomes" id="UP000005239"/>
    </source>
</evidence>
<reference evidence="1" key="2">
    <citation type="submission" date="2022-06" db="UniProtKB">
        <authorList>
            <consortium name="EnsemblMetazoa"/>
        </authorList>
    </citation>
    <scope>IDENTIFICATION</scope>
    <source>
        <strain evidence="1">PS312</strain>
    </source>
</reference>
<accession>A0A2A6BJR4</accession>